<keyword evidence="3" id="KW-1185">Reference proteome</keyword>
<dbReference type="AlphaFoldDB" id="A0A4R1N132"/>
<sequence>MLGGARRLLLCPLHAFARRVRLAWCALLVLLAVPAAAEITSARYTEPTTRYAHGVLGDAIEYGALELKLRGGKKVTITLPQDRVFEDLEPRLFDVTGDGALEAIVIESSQDGGARLAIYNEKGLVAATPHIGQRNRWLAPVGVADLDGDGLVELAYIDRPHLAKTLRVWRYESGALTQVASRKGLTNHRIGEDFISGGLRDCGDGTEMITADGSWGNVVATRFDGKKLRSQTLWAFRGQNSLKTALDCKVP</sequence>
<gene>
    <name evidence="2" type="ORF">BXY66_3918</name>
</gene>
<dbReference type="Proteomes" id="UP000295673">
    <property type="component" value="Unassembled WGS sequence"/>
</dbReference>
<dbReference type="InterPro" id="IPR013517">
    <property type="entry name" value="FG-GAP"/>
</dbReference>
<evidence type="ECO:0000313" key="3">
    <source>
        <dbReference type="Proteomes" id="UP000295673"/>
    </source>
</evidence>
<dbReference type="RefSeq" id="WP_132862023.1">
    <property type="nucleotide sequence ID" value="NZ_SMGR01000005.1"/>
</dbReference>
<protein>
    <submittedName>
        <fullName evidence="2">VCBS repeat protein</fullName>
    </submittedName>
</protein>
<comment type="caution">
    <text evidence="2">The sequence shown here is derived from an EMBL/GenBank/DDBJ whole genome shotgun (WGS) entry which is preliminary data.</text>
</comment>
<reference evidence="2 3" key="1">
    <citation type="submission" date="2019-03" db="EMBL/GenBank/DDBJ databases">
        <title>Genomic Encyclopedia of Archaeal and Bacterial Type Strains, Phase II (KMG-II): from individual species to whole genera.</title>
        <authorList>
            <person name="Goeker M."/>
        </authorList>
    </citation>
    <scope>NUCLEOTIDE SEQUENCE [LARGE SCALE GENOMIC DNA]</scope>
    <source>
        <strain evidence="2 3">DSM 26433</strain>
    </source>
</reference>
<proteinExistence type="predicted"/>
<keyword evidence="1" id="KW-0732">Signal</keyword>
<dbReference type="InterPro" id="IPR028994">
    <property type="entry name" value="Integrin_alpha_N"/>
</dbReference>
<organism evidence="2 3">
    <name type="scientific">Shimia isoporae</name>
    <dbReference type="NCBI Taxonomy" id="647720"/>
    <lineage>
        <taxon>Bacteria</taxon>
        <taxon>Pseudomonadati</taxon>
        <taxon>Pseudomonadota</taxon>
        <taxon>Alphaproteobacteria</taxon>
        <taxon>Rhodobacterales</taxon>
        <taxon>Roseobacteraceae</taxon>
    </lineage>
</organism>
<dbReference type="SUPFAM" id="SSF69318">
    <property type="entry name" value="Integrin alpha N-terminal domain"/>
    <property type="match status" value="1"/>
</dbReference>
<accession>A0A4R1N132</accession>
<name>A0A4R1N132_9RHOB</name>
<evidence type="ECO:0000313" key="2">
    <source>
        <dbReference type="EMBL" id="TCK99414.1"/>
    </source>
</evidence>
<dbReference type="EMBL" id="SMGR01000005">
    <property type="protein sequence ID" value="TCK99414.1"/>
    <property type="molecule type" value="Genomic_DNA"/>
</dbReference>
<evidence type="ECO:0000256" key="1">
    <source>
        <dbReference type="ARBA" id="ARBA00022729"/>
    </source>
</evidence>
<dbReference type="Pfam" id="PF13517">
    <property type="entry name" value="FG-GAP_3"/>
    <property type="match status" value="1"/>
</dbReference>
<dbReference type="OrthoDB" id="58662at2"/>